<dbReference type="EMBL" id="CAEZTS010000160">
    <property type="protein sequence ID" value="CAB4589040.1"/>
    <property type="molecule type" value="Genomic_DNA"/>
</dbReference>
<dbReference type="InterPro" id="IPR036291">
    <property type="entry name" value="NAD(P)-bd_dom_sf"/>
</dbReference>
<gene>
    <name evidence="1" type="ORF">UFOPK1722_01538</name>
</gene>
<dbReference type="Gene3D" id="3.40.50.720">
    <property type="entry name" value="NAD(P)-binding Rossmann-like Domain"/>
    <property type="match status" value="1"/>
</dbReference>
<dbReference type="SUPFAM" id="SSF51735">
    <property type="entry name" value="NAD(P)-binding Rossmann-fold domains"/>
    <property type="match status" value="1"/>
</dbReference>
<sequence>MSVAVVGLGVVGARVARQLTSSSIPVLVHDRRPDVQLVTAQALRARPIDSAIDVRPDEISVVVLATPSGQSSLTRRLVERGVSVVCTSDDVDDVRHLLDLDDVARANGVSIVVGAAASPGLSGLLVAELASRVDVIDEIHVGVHGTGGPACARQHHRALAGDAPGWHDGRWISRPGGSGRELLWFPEPIGSRDCYRAELADPLTLHWAFPSASRISARVSATRRDRLTARLPMMSPPHAEGGIGGVRVEIRGSRGGERRTEVAGTAERTGIISGAVACAAAVSVLSSTLPTGVVVLGANGLPNGAILDDVIKRGITVFEYVGSGA</sequence>
<dbReference type="Gene3D" id="3.30.360.10">
    <property type="entry name" value="Dihydrodipicolinate Reductase, domain 2"/>
    <property type="match status" value="1"/>
</dbReference>
<accession>A0A6J6FKE5</accession>
<protein>
    <submittedName>
        <fullName evidence="1">Unannotated protein</fullName>
    </submittedName>
</protein>
<organism evidence="1">
    <name type="scientific">freshwater metagenome</name>
    <dbReference type="NCBI Taxonomy" id="449393"/>
    <lineage>
        <taxon>unclassified sequences</taxon>
        <taxon>metagenomes</taxon>
        <taxon>ecological metagenomes</taxon>
    </lineage>
</organism>
<dbReference type="AlphaFoldDB" id="A0A6J6FKE5"/>
<reference evidence="1" key="1">
    <citation type="submission" date="2020-05" db="EMBL/GenBank/DDBJ databases">
        <authorList>
            <person name="Chiriac C."/>
            <person name="Salcher M."/>
            <person name="Ghai R."/>
            <person name="Kavagutti S V."/>
        </authorList>
    </citation>
    <scope>NUCLEOTIDE SEQUENCE</scope>
</reference>
<name>A0A6J6FKE5_9ZZZZ</name>
<proteinExistence type="predicted"/>
<evidence type="ECO:0000313" key="1">
    <source>
        <dbReference type="EMBL" id="CAB4589040.1"/>
    </source>
</evidence>